<name>A7EHJ7_SCLS1</name>
<sequence length="46" mass="5302">MPFFWSKGVGGRRFGANVSADRHGLRRPVFRQNTFYDKSLEISIAE</sequence>
<dbReference type="GeneID" id="5491043"/>
<dbReference type="KEGG" id="ssl:SS1G_04789"/>
<dbReference type="Proteomes" id="UP000001312">
    <property type="component" value="Unassembled WGS sequence"/>
</dbReference>
<keyword evidence="2" id="KW-1185">Reference proteome</keyword>
<dbReference type="HOGENOM" id="CLU_3191594_0_0_1"/>
<dbReference type="InParanoid" id="A7EHJ7"/>
<proteinExistence type="predicted"/>
<gene>
    <name evidence="1" type="ORF">SS1G_04789</name>
</gene>
<organism evidence="1 2">
    <name type="scientific">Sclerotinia sclerotiorum (strain ATCC 18683 / 1980 / Ss-1)</name>
    <name type="common">White mold</name>
    <name type="synonym">Whetzelinia sclerotiorum</name>
    <dbReference type="NCBI Taxonomy" id="665079"/>
    <lineage>
        <taxon>Eukaryota</taxon>
        <taxon>Fungi</taxon>
        <taxon>Dikarya</taxon>
        <taxon>Ascomycota</taxon>
        <taxon>Pezizomycotina</taxon>
        <taxon>Leotiomycetes</taxon>
        <taxon>Helotiales</taxon>
        <taxon>Sclerotiniaceae</taxon>
        <taxon>Sclerotinia</taxon>
    </lineage>
</organism>
<reference evidence="2" key="1">
    <citation type="journal article" date="2011" name="PLoS Genet.">
        <title>Genomic analysis of the necrotrophic fungal pathogens Sclerotinia sclerotiorum and Botrytis cinerea.</title>
        <authorList>
            <person name="Amselem J."/>
            <person name="Cuomo C.A."/>
            <person name="van Kan J.A."/>
            <person name="Viaud M."/>
            <person name="Benito E.P."/>
            <person name="Couloux A."/>
            <person name="Coutinho P.M."/>
            <person name="de Vries R.P."/>
            <person name="Dyer P.S."/>
            <person name="Fillinger S."/>
            <person name="Fournier E."/>
            <person name="Gout L."/>
            <person name="Hahn M."/>
            <person name="Kohn L."/>
            <person name="Lapalu N."/>
            <person name="Plummer K.M."/>
            <person name="Pradier J.M."/>
            <person name="Quevillon E."/>
            <person name="Sharon A."/>
            <person name="Simon A."/>
            <person name="ten Have A."/>
            <person name="Tudzynski B."/>
            <person name="Tudzynski P."/>
            <person name="Wincker P."/>
            <person name="Andrew M."/>
            <person name="Anthouard V."/>
            <person name="Beever R.E."/>
            <person name="Beffa R."/>
            <person name="Benoit I."/>
            <person name="Bouzid O."/>
            <person name="Brault B."/>
            <person name="Chen Z."/>
            <person name="Choquer M."/>
            <person name="Collemare J."/>
            <person name="Cotton P."/>
            <person name="Danchin E.G."/>
            <person name="Da Silva C."/>
            <person name="Gautier A."/>
            <person name="Giraud C."/>
            <person name="Giraud T."/>
            <person name="Gonzalez C."/>
            <person name="Grossetete S."/>
            <person name="Guldener U."/>
            <person name="Henrissat B."/>
            <person name="Howlett B.J."/>
            <person name="Kodira C."/>
            <person name="Kretschmer M."/>
            <person name="Lappartient A."/>
            <person name="Leroch M."/>
            <person name="Levis C."/>
            <person name="Mauceli E."/>
            <person name="Neuveglise C."/>
            <person name="Oeser B."/>
            <person name="Pearson M."/>
            <person name="Poulain J."/>
            <person name="Poussereau N."/>
            <person name="Quesneville H."/>
            <person name="Rascle C."/>
            <person name="Schumacher J."/>
            <person name="Segurens B."/>
            <person name="Sexton A."/>
            <person name="Silva E."/>
            <person name="Sirven C."/>
            <person name="Soanes D.M."/>
            <person name="Talbot N.J."/>
            <person name="Templeton M."/>
            <person name="Yandava C."/>
            <person name="Yarden O."/>
            <person name="Zeng Q."/>
            <person name="Rollins J.A."/>
            <person name="Lebrun M.H."/>
            <person name="Dickman M."/>
        </authorList>
    </citation>
    <scope>NUCLEOTIDE SEQUENCE [LARGE SCALE GENOMIC DNA]</scope>
    <source>
        <strain evidence="2">ATCC 18683 / 1980 / Ss-1</strain>
    </source>
</reference>
<dbReference type="AlphaFoldDB" id="A7EHJ7"/>
<protein>
    <submittedName>
        <fullName evidence="1">Uncharacterized protein</fullName>
    </submittedName>
</protein>
<dbReference type="EMBL" id="CH476625">
    <property type="protein sequence ID" value="EDO02313.1"/>
    <property type="molecule type" value="Genomic_DNA"/>
</dbReference>
<evidence type="ECO:0000313" key="1">
    <source>
        <dbReference type="EMBL" id="EDO02313.1"/>
    </source>
</evidence>
<dbReference type="RefSeq" id="XP_001594981.1">
    <property type="nucleotide sequence ID" value="XM_001594931.1"/>
</dbReference>
<accession>A7EHJ7</accession>
<evidence type="ECO:0000313" key="2">
    <source>
        <dbReference type="Proteomes" id="UP000001312"/>
    </source>
</evidence>